<protein>
    <submittedName>
        <fullName evidence="1">Uncharacterized protein</fullName>
    </submittedName>
</protein>
<evidence type="ECO:0000313" key="1">
    <source>
        <dbReference type="EMBL" id="VCW99158.1"/>
    </source>
</evidence>
<feature type="non-terminal residue" evidence="1">
    <location>
        <position position="76"/>
    </location>
</feature>
<name>A0A9X9LXW7_GULGU</name>
<organism evidence="1 2">
    <name type="scientific">Gulo gulo</name>
    <name type="common">Wolverine</name>
    <name type="synonym">Gluton</name>
    <dbReference type="NCBI Taxonomy" id="48420"/>
    <lineage>
        <taxon>Eukaryota</taxon>
        <taxon>Metazoa</taxon>
        <taxon>Chordata</taxon>
        <taxon>Craniata</taxon>
        <taxon>Vertebrata</taxon>
        <taxon>Euteleostomi</taxon>
        <taxon>Mammalia</taxon>
        <taxon>Eutheria</taxon>
        <taxon>Laurasiatheria</taxon>
        <taxon>Carnivora</taxon>
        <taxon>Caniformia</taxon>
        <taxon>Musteloidea</taxon>
        <taxon>Mustelidae</taxon>
        <taxon>Guloninae</taxon>
        <taxon>Gulo</taxon>
    </lineage>
</organism>
<dbReference type="AlphaFoldDB" id="A0A9X9LXW7"/>
<reference evidence="1 2" key="1">
    <citation type="submission" date="2018-10" db="EMBL/GenBank/DDBJ databases">
        <authorList>
            <person name="Ekblom R."/>
            <person name="Jareborg N."/>
        </authorList>
    </citation>
    <scope>NUCLEOTIDE SEQUENCE [LARGE SCALE GENOMIC DNA]</scope>
    <source>
        <tissue evidence="1">Muscle</tissue>
    </source>
</reference>
<accession>A0A9X9LXW7</accession>
<comment type="caution">
    <text evidence="1">The sequence shown here is derived from an EMBL/GenBank/DDBJ whole genome shotgun (WGS) entry which is preliminary data.</text>
</comment>
<dbReference type="Proteomes" id="UP000269945">
    <property type="component" value="Unassembled WGS sequence"/>
</dbReference>
<evidence type="ECO:0000313" key="2">
    <source>
        <dbReference type="Proteomes" id="UP000269945"/>
    </source>
</evidence>
<sequence length="76" mass="8380">PCAHHSVQDSQSLTVLLATSLSGVCPCLYQPEEEKYLPPARREQLQKEELINCKKDKASVKLPSAFVMAVTSVSHL</sequence>
<keyword evidence="2" id="KW-1185">Reference proteome</keyword>
<proteinExistence type="predicted"/>
<dbReference type="EMBL" id="CYRY02027727">
    <property type="protein sequence ID" value="VCW99158.1"/>
    <property type="molecule type" value="Genomic_DNA"/>
</dbReference>
<gene>
    <name evidence="1" type="ORF">BN2614_LOCUS1</name>
</gene>